<gene>
    <name evidence="1" type="ORF">MM415B01544_0002</name>
</gene>
<evidence type="ECO:0000313" key="1">
    <source>
        <dbReference type="EMBL" id="QJA57868.1"/>
    </source>
</evidence>
<accession>A0A6M3IL17</accession>
<sequence>MAENVLKNVKVYIAGYDLSGDMNEITLSQNVELQDRTVFNSSFRKRKPGLKSVELSGGGFWNSSEGVKGTTRGRIDPVAFERLGTTGNVMSVLPNGASLGSVVYVAPSIIAEYSPGGSIGDMFGYNITANGQESLGRGVLLREGLASSKASTAFNIGVDTTNRKIVTGIHVLESSGASGGSISVIIQASTVIGFTGTPKKLYSAAITTGIVGGSVWCSTKNPTTSYSYVRAKTSQNGTSDKKFKVVVTVGYQK</sequence>
<reference evidence="1" key="1">
    <citation type="submission" date="2020-03" db="EMBL/GenBank/DDBJ databases">
        <title>The deep terrestrial virosphere.</title>
        <authorList>
            <person name="Holmfeldt K."/>
            <person name="Nilsson E."/>
            <person name="Simone D."/>
            <person name="Lopez-Fernandez M."/>
            <person name="Wu X."/>
            <person name="de Brujin I."/>
            <person name="Lundin D."/>
            <person name="Andersson A."/>
            <person name="Bertilsson S."/>
            <person name="Dopson M."/>
        </authorList>
    </citation>
    <scope>NUCLEOTIDE SEQUENCE</scope>
    <source>
        <strain evidence="1">MM415B01544</strain>
    </source>
</reference>
<organism evidence="1">
    <name type="scientific">viral metagenome</name>
    <dbReference type="NCBI Taxonomy" id="1070528"/>
    <lineage>
        <taxon>unclassified sequences</taxon>
        <taxon>metagenomes</taxon>
        <taxon>organismal metagenomes</taxon>
    </lineage>
</organism>
<proteinExistence type="predicted"/>
<dbReference type="EMBL" id="MT141296">
    <property type="protein sequence ID" value="QJA57868.1"/>
    <property type="molecule type" value="Genomic_DNA"/>
</dbReference>
<protein>
    <submittedName>
        <fullName evidence="1">Uncharacterized protein</fullName>
    </submittedName>
</protein>
<dbReference type="AlphaFoldDB" id="A0A6M3IL17"/>
<name>A0A6M3IL17_9ZZZZ</name>